<dbReference type="GO" id="GO:0003723">
    <property type="term" value="F:RNA binding"/>
    <property type="evidence" value="ECO:0007669"/>
    <property type="project" value="InterPro"/>
</dbReference>
<dbReference type="AlphaFoldDB" id="A0A1T4JHZ0"/>
<accession>A0A1T4JHZ0</accession>
<evidence type="ECO:0000259" key="1">
    <source>
        <dbReference type="PROSITE" id="PS50921"/>
    </source>
</evidence>
<evidence type="ECO:0000313" key="2">
    <source>
        <dbReference type="EMBL" id="SJZ29687.1"/>
    </source>
</evidence>
<dbReference type="STRING" id="261392.SAMN02745149_00191"/>
<dbReference type="InterPro" id="IPR005561">
    <property type="entry name" value="ANTAR"/>
</dbReference>
<dbReference type="Pfam" id="PF03861">
    <property type="entry name" value="ANTAR"/>
    <property type="match status" value="1"/>
</dbReference>
<dbReference type="EMBL" id="FUWG01000002">
    <property type="protein sequence ID" value="SJZ29687.1"/>
    <property type="molecule type" value="Genomic_DNA"/>
</dbReference>
<gene>
    <name evidence="2" type="ORF">SAMN02745149_00191</name>
</gene>
<proteinExistence type="predicted"/>
<protein>
    <submittedName>
        <fullName evidence="2">Response regulator receiver and ANTAR domain protein</fullName>
    </submittedName>
</protein>
<sequence length="187" mass="21188">MNSILFLKQTDFSLSLFPEQLESAFAKKIVTDDILQTEEYIDVEQFDCIAAEANSISGELKQFFLRTAQKTNSALLLLADSAEKNDVMELSEAGVIVFTSPIKADDVEKALIVFAANKRRILTVETQLSAERATIEEERLIARAKTVLGRYLNMTEQQAHRYIERQSMNLRQSKIQTAESILKTYES</sequence>
<dbReference type="GeneID" id="78315513"/>
<feature type="domain" description="ANTAR" evidence="1">
    <location>
        <begin position="121"/>
        <end position="182"/>
    </location>
</feature>
<dbReference type="SUPFAM" id="SSF52172">
    <property type="entry name" value="CheY-like"/>
    <property type="match status" value="1"/>
</dbReference>
<dbReference type="PROSITE" id="PS50921">
    <property type="entry name" value="ANTAR"/>
    <property type="match status" value="1"/>
</dbReference>
<evidence type="ECO:0000313" key="3">
    <source>
        <dbReference type="Proteomes" id="UP000190423"/>
    </source>
</evidence>
<reference evidence="2 3" key="1">
    <citation type="submission" date="2017-02" db="EMBL/GenBank/DDBJ databases">
        <authorList>
            <person name="Peterson S.W."/>
        </authorList>
    </citation>
    <scope>NUCLEOTIDE SEQUENCE [LARGE SCALE GENOMIC DNA]</scope>
    <source>
        <strain evidence="2 3">ATCC BAA-908</strain>
    </source>
</reference>
<dbReference type="OrthoDB" id="9808843at2"/>
<dbReference type="InterPro" id="IPR011006">
    <property type="entry name" value="CheY-like_superfamily"/>
</dbReference>
<dbReference type="InterPro" id="IPR036388">
    <property type="entry name" value="WH-like_DNA-bd_sf"/>
</dbReference>
<dbReference type="SMART" id="SM01012">
    <property type="entry name" value="ANTAR"/>
    <property type="match status" value="1"/>
</dbReference>
<dbReference type="RefSeq" id="WP_078932107.1">
    <property type="nucleotide sequence ID" value="NZ_FUWG01000002.1"/>
</dbReference>
<organism evidence="2 3">
    <name type="scientific">Treponema porcinum</name>
    <dbReference type="NCBI Taxonomy" id="261392"/>
    <lineage>
        <taxon>Bacteria</taxon>
        <taxon>Pseudomonadati</taxon>
        <taxon>Spirochaetota</taxon>
        <taxon>Spirochaetia</taxon>
        <taxon>Spirochaetales</taxon>
        <taxon>Treponemataceae</taxon>
        <taxon>Treponema</taxon>
    </lineage>
</organism>
<dbReference type="Proteomes" id="UP000190423">
    <property type="component" value="Unassembled WGS sequence"/>
</dbReference>
<dbReference type="Gene3D" id="1.10.10.10">
    <property type="entry name" value="Winged helix-like DNA-binding domain superfamily/Winged helix DNA-binding domain"/>
    <property type="match status" value="1"/>
</dbReference>
<keyword evidence="3" id="KW-1185">Reference proteome</keyword>
<name>A0A1T4JHZ0_TREPO</name>